<evidence type="ECO:0000313" key="1">
    <source>
        <dbReference type="EMBL" id="KAI9909289.1"/>
    </source>
</evidence>
<dbReference type="Proteomes" id="UP001163321">
    <property type="component" value="Chromosome 7"/>
</dbReference>
<organism evidence="1 2">
    <name type="scientific">Peronosclerospora sorghi</name>
    <dbReference type="NCBI Taxonomy" id="230839"/>
    <lineage>
        <taxon>Eukaryota</taxon>
        <taxon>Sar</taxon>
        <taxon>Stramenopiles</taxon>
        <taxon>Oomycota</taxon>
        <taxon>Peronosporomycetes</taxon>
        <taxon>Peronosporales</taxon>
        <taxon>Peronosporaceae</taxon>
        <taxon>Peronosclerospora</taxon>
    </lineage>
</organism>
<keyword evidence="2" id="KW-1185">Reference proteome</keyword>
<sequence>MTRYSPDPASGFLDGDPSVLSLDRLPLDASLSSTSFESLVHAAASEFTARPLRTKSKEKTVPRPCDQAQLAAMCAILATIARDGSARTPVALRHQLDALGVQDESHQTTLAPILAPVVPRLERVLDTTCTTHGVYTIRVTSSATDSYFFLVDFDFAHVVDVSWRLDYVLRSSGTGSVNEAVYFVHLELQSPRATIDSLELETLTFMCSVEELRELVYRIQEAVNEVDKLVAGRPSHLPTHPGDSIGWIGHLLE</sequence>
<protein>
    <submittedName>
        <fullName evidence="1">Uncharacterized protein</fullName>
    </submittedName>
</protein>
<evidence type="ECO:0000313" key="2">
    <source>
        <dbReference type="Proteomes" id="UP001163321"/>
    </source>
</evidence>
<gene>
    <name evidence="1" type="ORF">PsorP6_014911</name>
</gene>
<comment type="caution">
    <text evidence="1">The sequence shown here is derived from an EMBL/GenBank/DDBJ whole genome shotgun (WGS) entry which is preliminary data.</text>
</comment>
<proteinExistence type="predicted"/>
<accession>A0ACC0VTN5</accession>
<name>A0ACC0VTN5_9STRA</name>
<reference evidence="1 2" key="1">
    <citation type="journal article" date="2022" name="bioRxiv">
        <title>The genome of the oomycete Peronosclerospora sorghi, a cosmopolitan pathogen of maize and sorghum, is inflated with dispersed pseudogenes.</title>
        <authorList>
            <person name="Fletcher K."/>
            <person name="Martin F."/>
            <person name="Isakeit T."/>
            <person name="Cavanaugh K."/>
            <person name="Magill C."/>
            <person name="Michelmore R."/>
        </authorList>
    </citation>
    <scope>NUCLEOTIDE SEQUENCE [LARGE SCALE GENOMIC DNA]</scope>
    <source>
        <strain evidence="1">P6</strain>
    </source>
</reference>
<dbReference type="EMBL" id="CM047586">
    <property type="protein sequence ID" value="KAI9909289.1"/>
    <property type="molecule type" value="Genomic_DNA"/>
</dbReference>